<dbReference type="SUPFAM" id="SSF50486">
    <property type="entry name" value="FMT C-terminal domain-like"/>
    <property type="match status" value="1"/>
</dbReference>
<dbReference type="Gene3D" id="3.40.50.12230">
    <property type="match status" value="1"/>
</dbReference>
<dbReference type="Proteomes" id="UP000494040">
    <property type="component" value="Unassembled WGS sequence"/>
</dbReference>
<organism evidence="7 8">
    <name type="scientific">Cimex lectularius</name>
    <name type="common">Bed bug</name>
    <name type="synonym">Acanthia lectularia</name>
    <dbReference type="NCBI Taxonomy" id="79782"/>
    <lineage>
        <taxon>Eukaryota</taxon>
        <taxon>Metazoa</taxon>
        <taxon>Ecdysozoa</taxon>
        <taxon>Arthropoda</taxon>
        <taxon>Hexapoda</taxon>
        <taxon>Insecta</taxon>
        <taxon>Pterygota</taxon>
        <taxon>Neoptera</taxon>
        <taxon>Paraneoptera</taxon>
        <taxon>Hemiptera</taxon>
        <taxon>Heteroptera</taxon>
        <taxon>Panheteroptera</taxon>
        <taxon>Cimicomorpha</taxon>
        <taxon>Cimicidae</taxon>
        <taxon>Cimex</taxon>
    </lineage>
</organism>
<evidence type="ECO:0000259" key="5">
    <source>
        <dbReference type="Pfam" id="PF00551"/>
    </source>
</evidence>
<dbReference type="Pfam" id="PF00551">
    <property type="entry name" value="Formyl_trans_N"/>
    <property type="match status" value="1"/>
</dbReference>
<dbReference type="GO" id="GO:0005739">
    <property type="term" value="C:mitochondrion"/>
    <property type="evidence" value="ECO:0007669"/>
    <property type="project" value="TreeGrafter"/>
</dbReference>
<feature type="domain" description="Formyl transferase N-terminal" evidence="5">
    <location>
        <begin position="102"/>
        <end position="204"/>
    </location>
</feature>
<dbReference type="OMA" id="VGCINIH"/>
<comment type="similarity">
    <text evidence="1">Belongs to the Fmt family.</text>
</comment>
<evidence type="ECO:0000256" key="3">
    <source>
        <dbReference type="ARBA" id="ARBA00022679"/>
    </source>
</evidence>
<proteinExistence type="inferred from homology"/>
<dbReference type="Pfam" id="PF02911">
    <property type="entry name" value="Formyl_trans_C"/>
    <property type="match status" value="1"/>
</dbReference>
<dbReference type="InterPro" id="IPR041711">
    <property type="entry name" value="Met-tRNA-FMT_N"/>
</dbReference>
<dbReference type="KEGG" id="clec:106664433"/>
<dbReference type="InterPro" id="IPR011034">
    <property type="entry name" value="Formyl_transferase-like_C_sf"/>
</dbReference>
<protein>
    <recommendedName>
        <fullName evidence="2">methionyl-tRNA formyltransferase</fullName>
        <ecNumber evidence="2">2.1.2.9</ecNumber>
    </recommendedName>
</protein>
<name>A0A8I6TF54_CIMLE</name>
<dbReference type="EnsemblMetazoa" id="XM_014390134.2">
    <property type="protein sequence ID" value="XP_014245620.1"/>
    <property type="gene ID" value="LOC106664433"/>
</dbReference>
<reference evidence="7" key="1">
    <citation type="submission" date="2022-01" db="UniProtKB">
        <authorList>
            <consortium name="EnsemblMetazoa"/>
        </authorList>
    </citation>
    <scope>IDENTIFICATION</scope>
</reference>
<evidence type="ECO:0000256" key="4">
    <source>
        <dbReference type="ARBA" id="ARBA00022917"/>
    </source>
</evidence>
<dbReference type="EC" id="2.1.2.9" evidence="2"/>
<accession>A0A8I6TF54</accession>
<evidence type="ECO:0000259" key="6">
    <source>
        <dbReference type="Pfam" id="PF02911"/>
    </source>
</evidence>
<feature type="domain" description="Formyl transferase C-terminal" evidence="6">
    <location>
        <begin position="228"/>
        <end position="360"/>
    </location>
</feature>
<keyword evidence="3" id="KW-0808">Transferase</keyword>
<dbReference type="GeneID" id="106664433"/>
<evidence type="ECO:0000256" key="1">
    <source>
        <dbReference type="ARBA" id="ARBA00010699"/>
    </source>
</evidence>
<dbReference type="SUPFAM" id="SSF53328">
    <property type="entry name" value="Formyltransferase"/>
    <property type="match status" value="1"/>
</dbReference>
<dbReference type="GO" id="GO:0004479">
    <property type="term" value="F:methionyl-tRNA formyltransferase activity"/>
    <property type="evidence" value="ECO:0007669"/>
    <property type="project" value="UniProtKB-EC"/>
</dbReference>
<dbReference type="PANTHER" id="PTHR11138:SF5">
    <property type="entry name" value="METHIONYL-TRNA FORMYLTRANSFERASE, MITOCHONDRIAL"/>
    <property type="match status" value="1"/>
</dbReference>
<dbReference type="RefSeq" id="XP_014245620.1">
    <property type="nucleotide sequence ID" value="XM_014390134.2"/>
</dbReference>
<dbReference type="PANTHER" id="PTHR11138">
    <property type="entry name" value="METHIONYL-TRNA FORMYLTRANSFERASE"/>
    <property type="match status" value="1"/>
</dbReference>
<evidence type="ECO:0000313" key="8">
    <source>
        <dbReference type="Proteomes" id="UP000494040"/>
    </source>
</evidence>
<dbReference type="OrthoDB" id="10268103at2759"/>
<evidence type="ECO:0000256" key="2">
    <source>
        <dbReference type="ARBA" id="ARBA00012261"/>
    </source>
</evidence>
<dbReference type="InterPro" id="IPR005793">
    <property type="entry name" value="Formyl_trans_C"/>
</dbReference>
<sequence length="374" mass="41750">MLLTIVKFGFESVSSLANSVSNLQKCSKTRKLTGPPWRILFFGTDSFSLASLKSLCAKLHTGTLISDLAIVSKAGTAVKKFGEEENLICHDWPLQPKEIASKYDIGMVVSFGKLIPKDIIESFPLGCLNVHASILPRWRGASPIIHAIMNGDFETGVTVMRIHPHKFDVGEIVRQYRIPIGPNETSEDLQNRLAFHGAQLLMECIRDMPRCVEMAIPQPQEGVTYAPKINASMSEVDWSKLSALEVYNLHRALSSIFPLKTHWHGQSVKLISLELDKELKKIDNEMRSSSQSALSFLNDGFEGVPKTTKIKKSDTNAGNLEFCKITKIIKVKCCDGNNVIVRTIRVGKKTISAVDFFNGFMSKKSKEMWNFRST</sequence>
<evidence type="ECO:0000313" key="7">
    <source>
        <dbReference type="EnsemblMetazoa" id="XP_014245620.1"/>
    </source>
</evidence>
<dbReference type="CDD" id="cd08646">
    <property type="entry name" value="FMT_core_Met-tRNA-FMT_N"/>
    <property type="match status" value="1"/>
</dbReference>
<dbReference type="AlphaFoldDB" id="A0A8I6TF54"/>
<keyword evidence="4" id="KW-0648">Protein biosynthesis</keyword>
<dbReference type="InterPro" id="IPR036477">
    <property type="entry name" value="Formyl_transf_N_sf"/>
</dbReference>
<dbReference type="InterPro" id="IPR002376">
    <property type="entry name" value="Formyl_transf_N"/>
</dbReference>
<keyword evidence="8" id="KW-1185">Reference proteome</keyword>